<dbReference type="RefSeq" id="WP_152131800.1">
    <property type="nucleotide sequence ID" value="NZ_WELG01000002.1"/>
</dbReference>
<organism evidence="2 3">
    <name type="scientific">Flagellimonas olearia</name>
    <dbReference type="NCBI Taxonomy" id="552546"/>
    <lineage>
        <taxon>Bacteria</taxon>
        <taxon>Pseudomonadati</taxon>
        <taxon>Bacteroidota</taxon>
        <taxon>Flavobacteriia</taxon>
        <taxon>Flavobacteriales</taxon>
        <taxon>Flavobacteriaceae</taxon>
        <taxon>Flagellimonas</taxon>
    </lineage>
</organism>
<dbReference type="InterPro" id="IPR041657">
    <property type="entry name" value="HTH_17"/>
</dbReference>
<dbReference type="InterPro" id="IPR009061">
    <property type="entry name" value="DNA-bd_dom_put_sf"/>
</dbReference>
<gene>
    <name evidence="2" type="ORF">F8C76_11225</name>
</gene>
<feature type="domain" description="Helix-turn-helix" evidence="1">
    <location>
        <begin position="42"/>
        <end position="84"/>
    </location>
</feature>
<evidence type="ECO:0000313" key="2">
    <source>
        <dbReference type="EMBL" id="KAB7528427.1"/>
    </source>
</evidence>
<reference evidence="2 3" key="1">
    <citation type="submission" date="2019-10" db="EMBL/GenBank/DDBJ databases">
        <title>Muricauda olearia CL-SS4 JCM15563 genome.</title>
        <authorList>
            <person name="Liu L."/>
        </authorList>
    </citation>
    <scope>NUCLEOTIDE SEQUENCE [LARGE SCALE GENOMIC DNA]</scope>
    <source>
        <strain evidence="2 3">CL-SS4</strain>
    </source>
</reference>
<dbReference type="OrthoDB" id="1097811at2"/>
<protein>
    <submittedName>
        <fullName evidence="2">Helix-turn-helix domain-containing protein</fullName>
    </submittedName>
</protein>
<name>A0A6I1DYK0_9FLAO</name>
<evidence type="ECO:0000259" key="1">
    <source>
        <dbReference type="Pfam" id="PF12728"/>
    </source>
</evidence>
<dbReference type="EMBL" id="WELG01000002">
    <property type="protein sequence ID" value="KAB7528427.1"/>
    <property type="molecule type" value="Genomic_DNA"/>
</dbReference>
<dbReference type="Proteomes" id="UP000429785">
    <property type="component" value="Unassembled WGS sequence"/>
</dbReference>
<comment type="caution">
    <text evidence="2">The sequence shown here is derived from an EMBL/GenBank/DDBJ whole genome shotgun (WGS) entry which is preliminary data.</text>
</comment>
<proteinExistence type="predicted"/>
<dbReference type="SUPFAM" id="SSF46955">
    <property type="entry name" value="Putative DNA-binding domain"/>
    <property type="match status" value="1"/>
</dbReference>
<sequence length="92" mass="10909">MKRLKFEDLPSATEEIIEKIDLLQKEISSLKKNLQPKEPVELMTRKEAANFLRISLTTLHHWTKRRIIKGYGLGNRVYYKKSEIINKILRTN</sequence>
<evidence type="ECO:0000313" key="3">
    <source>
        <dbReference type="Proteomes" id="UP000429785"/>
    </source>
</evidence>
<accession>A0A6I1DYK0</accession>
<dbReference type="AlphaFoldDB" id="A0A6I1DYK0"/>
<dbReference type="Pfam" id="PF12728">
    <property type="entry name" value="HTH_17"/>
    <property type="match status" value="1"/>
</dbReference>